<evidence type="ECO:0000313" key="2">
    <source>
        <dbReference type="Proteomes" id="UP001187531"/>
    </source>
</evidence>
<gene>
    <name evidence="1" type="ORF">QYM36_009981</name>
</gene>
<organism evidence="1 2">
    <name type="scientific">Artemia franciscana</name>
    <name type="common">Brine shrimp</name>
    <name type="synonym">Artemia sanfranciscana</name>
    <dbReference type="NCBI Taxonomy" id="6661"/>
    <lineage>
        <taxon>Eukaryota</taxon>
        <taxon>Metazoa</taxon>
        <taxon>Ecdysozoa</taxon>
        <taxon>Arthropoda</taxon>
        <taxon>Crustacea</taxon>
        <taxon>Branchiopoda</taxon>
        <taxon>Anostraca</taxon>
        <taxon>Artemiidae</taxon>
        <taxon>Artemia</taxon>
    </lineage>
</organism>
<proteinExistence type="predicted"/>
<dbReference type="Proteomes" id="UP001187531">
    <property type="component" value="Unassembled WGS sequence"/>
</dbReference>
<evidence type="ECO:0000313" key="1">
    <source>
        <dbReference type="EMBL" id="KAK2715179.1"/>
    </source>
</evidence>
<dbReference type="AlphaFoldDB" id="A0AA88HW88"/>
<protein>
    <submittedName>
        <fullName evidence="1">Uncharacterized protein</fullName>
    </submittedName>
</protein>
<reference evidence="1" key="1">
    <citation type="submission" date="2023-07" db="EMBL/GenBank/DDBJ databases">
        <title>Chromosome-level genome assembly of Artemia franciscana.</title>
        <authorList>
            <person name="Jo E."/>
        </authorList>
    </citation>
    <scope>NUCLEOTIDE SEQUENCE</scope>
    <source>
        <tissue evidence="1">Whole body</tissue>
    </source>
</reference>
<accession>A0AA88HW88</accession>
<sequence>MLHIVTDSIVTSSYMVIQYRGRLLYQFQIEEHATHSHSQYSHMVIQYRRRLLYRFQIEEHAKHSHLQYSHIKLHGYKV</sequence>
<keyword evidence="2" id="KW-1185">Reference proteome</keyword>
<name>A0AA88HW88_ARTSF</name>
<comment type="caution">
    <text evidence="1">The sequence shown here is derived from an EMBL/GenBank/DDBJ whole genome shotgun (WGS) entry which is preliminary data.</text>
</comment>
<dbReference type="EMBL" id="JAVRJZ010000012">
    <property type="protein sequence ID" value="KAK2715179.1"/>
    <property type="molecule type" value="Genomic_DNA"/>
</dbReference>